<sequence>MRLKRSFRYSMYATFGALLLTGAGWLVADWQKNVAGDEIWQQAAANLLMVHGGVAMLALLTLGALIPVHLLRAWRSRKNRISGSIMAAFNAVLIVTAFGLYYLGSEEVRPWMSWIHLTAGFALSLMFPLHIWLGRRELR</sequence>
<evidence type="ECO:0000256" key="1">
    <source>
        <dbReference type="SAM" id="Phobius"/>
    </source>
</evidence>
<feature type="transmembrane region" description="Helical" evidence="1">
    <location>
        <begin position="83"/>
        <end position="102"/>
    </location>
</feature>
<feature type="transmembrane region" description="Helical" evidence="1">
    <location>
        <begin position="48"/>
        <end position="71"/>
    </location>
</feature>
<feature type="transmembrane region" description="Helical" evidence="1">
    <location>
        <begin position="9"/>
        <end position="28"/>
    </location>
</feature>
<keyword evidence="1" id="KW-0812">Transmembrane</keyword>
<organism evidence="2 3">
    <name type="scientific">Bradyrhizobium erythrophlei</name>
    <dbReference type="NCBI Taxonomy" id="1437360"/>
    <lineage>
        <taxon>Bacteria</taxon>
        <taxon>Pseudomonadati</taxon>
        <taxon>Pseudomonadota</taxon>
        <taxon>Alphaproteobacteria</taxon>
        <taxon>Hyphomicrobiales</taxon>
        <taxon>Nitrobacteraceae</taxon>
        <taxon>Bradyrhizobium</taxon>
    </lineage>
</organism>
<dbReference type="OrthoDB" id="7506878at2"/>
<gene>
    <name evidence="2" type="ORF">SAMN05444164_5275</name>
</gene>
<feature type="transmembrane region" description="Helical" evidence="1">
    <location>
        <begin position="114"/>
        <end position="133"/>
    </location>
</feature>
<evidence type="ECO:0008006" key="4">
    <source>
        <dbReference type="Google" id="ProtNLM"/>
    </source>
</evidence>
<name>A0A1H5C785_9BRAD</name>
<keyword evidence="1" id="KW-0472">Membrane</keyword>
<dbReference type="Proteomes" id="UP000198992">
    <property type="component" value="Unassembled WGS sequence"/>
</dbReference>
<reference evidence="2 3" key="1">
    <citation type="submission" date="2016-10" db="EMBL/GenBank/DDBJ databases">
        <authorList>
            <person name="de Groot N.N."/>
        </authorList>
    </citation>
    <scope>NUCLEOTIDE SEQUENCE [LARGE SCALE GENOMIC DNA]</scope>
    <source>
        <strain evidence="2 3">MT12</strain>
    </source>
</reference>
<accession>A0A1H5C785</accession>
<dbReference type="AlphaFoldDB" id="A0A1H5C785"/>
<protein>
    <recommendedName>
        <fullName evidence="4">DUF4405 domain-containing protein</fullName>
    </recommendedName>
</protein>
<dbReference type="RefSeq" id="WP_143046786.1">
    <property type="nucleotide sequence ID" value="NZ_FNTH01000001.1"/>
</dbReference>
<evidence type="ECO:0000313" key="3">
    <source>
        <dbReference type="Proteomes" id="UP000198992"/>
    </source>
</evidence>
<dbReference type="EMBL" id="FNTH01000001">
    <property type="protein sequence ID" value="SED62274.1"/>
    <property type="molecule type" value="Genomic_DNA"/>
</dbReference>
<keyword evidence="1" id="KW-1133">Transmembrane helix</keyword>
<evidence type="ECO:0000313" key="2">
    <source>
        <dbReference type="EMBL" id="SED62274.1"/>
    </source>
</evidence>
<proteinExistence type="predicted"/>